<proteinExistence type="predicted"/>
<reference evidence="1" key="1">
    <citation type="journal article" date="2021" name="Proc. Natl. Acad. Sci. U.S.A.">
        <title>A Catalog of Tens of Thousands of Viruses from Human Metagenomes Reveals Hidden Associations with Chronic Diseases.</title>
        <authorList>
            <person name="Tisza M.J."/>
            <person name="Buck C.B."/>
        </authorList>
    </citation>
    <scope>NUCLEOTIDE SEQUENCE</scope>
    <source>
        <strain evidence="1">CtTK08</strain>
    </source>
</reference>
<accession>A0A8S5QW76</accession>
<dbReference type="EMBL" id="BK015751">
    <property type="protein sequence ID" value="DAE23312.1"/>
    <property type="molecule type" value="Genomic_DNA"/>
</dbReference>
<protein>
    <submittedName>
        <fullName evidence="1">Uncharacterized protein</fullName>
    </submittedName>
</protein>
<evidence type="ECO:0000313" key="1">
    <source>
        <dbReference type="EMBL" id="DAE23312.1"/>
    </source>
</evidence>
<sequence length="30" mass="3765">MFKQKSNICLRTICLNVRELRFEKRRFDYG</sequence>
<organism evidence="1">
    <name type="scientific">Myoviridae sp. ctTK08</name>
    <dbReference type="NCBI Taxonomy" id="2826656"/>
    <lineage>
        <taxon>Viruses</taxon>
        <taxon>Duplodnaviria</taxon>
        <taxon>Heunggongvirae</taxon>
        <taxon>Uroviricota</taxon>
        <taxon>Caudoviricetes</taxon>
    </lineage>
</organism>
<name>A0A8S5QW76_9CAUD</name>